<keyword evidence="3" id="KW-1185">Reference proteome</keyword>
<sequence>MELKTTFSRRKGEDRQSKGRIPTIEEHMELKTTFNQCQSQNGIPTIEEHMELKTTFNQYQSENLQYQRQGSSTILNIHWPDTISNSLLWERTNQLPAEEEIRKRRWKWIGNTLRKSSNCITTQALTWNPEGKRKRERSKNTLRWIIEADMKRMNNNWKELDWIAQDRVGWRMLVSGLCSFTRSNRRK</sequence>
<protein>
    <submittedName>
        <fullName evidence="2">Uncharacterized protein</fullName>
    </submittedName>
</protein>
<accession>A0A183NZ09</accession>
<feature type="compositionally biased region" description="Basic and acidic residues" evidence="1">
    <location>
        <begin position="10"/>
        <end position="22"/>
    </location>
</feature>
<name>A0A183NZ09_9TREM</name>
<feature type="region of interest" description="Disordered" evidence="1">
    <location>
        <begin position="1"/>
        <end position="22"/>
    </location>
</feature>
<dbReference type="EMBL" id="UZAL01028155">
    <property type="protein sequence ID" value="VDP38904.1"/>
    <property type="molecule type" value="Genomic_DNA"/>
</dbReference>
<evidence type="ECO:0000256" key="1">
    <source>
        <dbReference type="SAM" id="MobiDB-lite"/>
    </source>
</evidence>
<evidence type="ECO:0000313" key="2">
    <source>
        <dbReference type="EMBL" id="VDP38904.1"/>
    </source>
</evidence>
<dbReference type="Proteomes" id="UP000269396">
    <property type="component" value="Unassembled WGS sequence"/>
</dbReference>
<dbReference type="STRING" id="31246.A0A183NZ09"/>
<dbReference type="AlphaFoldDB" id="A0A183NZ09"/>
<evidence type="ECO:0000313" key="3">
    <source>
        <dbReference type="Proteomes" id="UP000269396"/>
    </source>
</evidence>
<organism evidence="2 3">
    <name type="scientific">Schistosoma mattheei</name>
    <dbReference type="NCBI Taxonomy" id="31246"/>
    <lineage>
        <taxon>Eukaryota</taxon>
        <taxon>Metazoa</taxon>
        <taxon>Spiralia</taxon>
        <taxon>Lophotrochozoa</taxon>
        <taxon>Platyhelminthes</taxon>
        <taxon>Trematoda</taxon>
        <taxon>Digenea</taxon>
        <taxon>Strigeidida</taxon>
        <taxon>Schistosomatoidea</taxon>
        <taxon>Schistosomatidae</taxon>
        <taxon>Schistosoma</taxon>
    </lineage>
</organism>
<gene>
    <name evidence="2" type="ORF">SMTD_LOCUS7345</name>
</gene>
<proteinExistence type="predicted"/>
<reference evidence="2 3" key="1">
    <citation type="submission" date="2018-11" db="EMBL/GenBank/DDBJ databases">
        <authorList>
            <consortium name="Pathogen Informatics"/>
        </authorList>
    </citation>
    <scope>NUCLEOTIDE SEQUENCE [LARGE SCALE GENOMIC DNA]</scope>
    <source>
        <strain>Denwood</strain>
        <strain evidence="3">Zambia</strain>
    </source>
</reference>